<proteinExistence type="predicted"/>
<keyword evidence="2" id="KW-0285">Flavoprotein</keyword>
<accession>A0ABU2MS32</accession>
<dbReference type="Gene3D" id="3.30.9.10">
    <property type="entry name" value="D-Amino Acid Oxidase, subunit A, domain 2"/>
    <property type="match status" value="1"/>
</dbReference>
<evidence type="ECO:0000256" key="2">
    <source>
        <dbReference type="ARBA" id="ARBA00022630"/>
    </source>
</evidence>
<comment type="cofactor">
    <cofactor evidence="1">
        <name>FAD</name>
        <dbReference type="ChEBI" id="CHEBI:57692"/>
    </cofactor>
</comment>
<feature type="region of interest" description="Disordered" evidence="5">
    <location>
        <begin position="140"/>
        <end position="198"/>
    </location>
</feature>
<evidence type="ECO:0000256" key="3">
    <source>
        <dbReference type="ARBA" id="ARBA00022827"/>
    </source>
</evidence>
<evidence type="ECO:0000313" key="8">
    <source>
        <dbReference type="Proteomes" id="UP001183246"/>
    </source>
</evidence>
<comment type="caution">
    <text evidence="7">The sequence shown here is derived from an EMBL/GenBank/DDBJ whole genome shotgun (WGS) entry which is preliminary data.</text>
</comment>
<keyword evidence="4" id="KW-0560">Oxidoreductase</keyword>
<dbReference type="InterPro" id="IPR036188">
    <property type="entry name" value="FAD/NAD-bd_sf"/>
</dbReference>
<evidence type="ECO:0000256" key="1">
    <source>
        <dbReference type="ARBA" id="ARBA00001974"/>
    </source>
</evidence>
<organism evidence="7 8">
    <name type="scientific">Streptomyces litchfieldiae</name>
    <dbReference type="NCBI Taxonomy" id="3075543"/>
    <lineage>
        <taxon>Bacteria</taxon>
        <taxon>Bacillati</taxon>
        <taxon>Actinomycetota</taxon>
        <taxon>Actinomycetes</taxon>
        <taxon>Kitasatosporales</taxon>
        <taxon>Streptomycetaceae</taxon>
        <taxon>Streptomyces</taxon>
    </lineage>
</organism>
<name>A0ABU2MS32_9ACTN</name>
<dbReference type="InterPro" id="IPR006076">
    <property type="entry name" value="FAD-dep_OxRdtase"/>
</dbReference>
<dbReference type="SUPFAM" id="SSF54373">
    <property type="entry name" value="FAD-linked reductases, C-terminal domain"/>
    <property type="match status" value="1"/>
</dbReference>
<dbReference type="Proteomes" id="UP001183246">
    <property type="component" value="Unassembled WGS sequence"/>
</dbReference>
<dbReference type="RefSeq" id="WP_311705553.1">
    <property type="nucleotide sequence ID" value="NZ_JAVREL010000009.1"/>
</dbReference>
<dbReference type="PANTHER" id="PTHR10961:SF7">
    <property type="entry name" value="FAD DEPENDENT OXIDOREDUCTASE DOMAIN-CONTAINING PROTEIN"/>
    <property type="match status" value="1"/>
</dbReference>
<dbReference type="Pfam" id="PF01266">
    <property type="entry name" value="DAO"/>
    <property type="match status" value="1"/>
</dbReference>
<dbReference type="PANTHER" id="PTHR10961">
    <property type="entry name" value="PEROXISOMAL SARCOSINE OXIDASE"/>
    <property type="match status" value="1"/>
</dbReference>
<feature type="compositionally biased region" description="Low complexity" evidence="5">
    <location>
        <begin position="164"/>
        <end position="186"/>
    </location>
</feature>
<dbReference type="EMBL" id="JAVREL010000009">
    <property type="protein sequence ID" value="MDT0344432.1"/>
    <property type="molecule type" value="Genomic_DNA"/>
</dbReference>
<sequence>MVLTWFAPRDLARYTPDRFPAFIRDTDGVHLFGVPVLDGMSVKTGFADDFGDLAGPEAYTWDFDEARLRPVSEAVRNLLPGLHPDPIRYAVYQEGYTADRTAVVDRVPGQERAIVLAGFSGHGFKMAPCSARSPPTWCWSGAPASTSGRWPPAGSPPPRSQGDSAGPAGRAALSASRSDSAASGGLPALTATDSGVTA</sequence>
<evidence type="ECO:0000256" key="4">
    <source>
        <dbReference type="ARBA" id="ARBA00023002"/>
    </source>
</evidence>
<keyword evidence="3" id="KW-0274">FAD</keyword>
<keyword evidence="8" id="KW-1185">Reference proteome</keyword>
<protein>
    <submittedName>
        <fullName evidence="7">FAD-dependent oxidoreductase</fullName>
    </submittedName>
</protein>
<evidence type="ECO:0000256" key="5">
    <source>
        <dbReference type="SAM" id="MobiDB-lite"/>
    </source>
</evidence>
<evidence type="ECO:0000313" key="7">
    <source>
        <dbReference type="EMBL" id="MDT0344432.1"/>
    </source>
</evidence>
<feature type="domain" description="FAD dependent oxidoreductase" evidence="6">
    <location>
        <begin position="17"/>
        <end position="132"/>
    </location>
</feature>
<dbReference type="InterPro" id="IPR045170">
    <property type="entry name" value="MTOX"/>
</dbReference>
<gene>
    <name evidence="7" type="ORF">RM590_17680</name>
</gene>
<evidence type="ECO:0000259" key="6">
    <source>
        <dbReference type="Pfam" id="PF01266"/>
    </source>
</evidence>
<dbReference type="Gene3D" id="3.50.50.60">
    <property type="entry name" value="FAD/NAD(P)-binding domain"/>
    <property type="match status" value="1"/>
</dbReference>
<reference evidence="8" key="1">
    <citation type="submission" date="2023-07" db="EMBL/GenBank/DDBJ databases">
        <title>30 novel species of actinomycetes from the DSMZ collection.</title>
        <authorList>
            <person name="Nouioui I."/>
        </authorList>
    </citation>
    <scope>NUCLEOTIDE SEQUENCE [LARGE SCALE GENOMIC DNA]</scope>
    <source>
        <strain evidence="8">DSM 44938</strain>
    </source>
</reference>